<protein>
    <recommendedName>
        <fullName evidence="4 13">CRISPR-associated exonuclease Cas4</fullName>
        <ecNumber evidence="3 13">3.1.12.1</ecNumber>
    </recommendedName>
</protein>
<dbReference type="Pfam" id="PF01930">
    <property type="entry name" value="Cas_Cas4"/>
    <property type="match status" value="1"/>
</dbReference>
<reference evidence="15" key="1">
    <citation type="submission" date="2015-05" db="EMBL/GenBank/DDBJ databases">
        <authorList>
            <person name="Wang D.B."/>
            <person name="Wang M."/>
        </authorList>
    </citation>
    <scope>NUCLEOTIDE SEQUENCE [LARGE SCALE GENOMIC DNA]</scope>
    <source>
        <strain evidence="15">L1-83</strain>
    </source>
</reference>
<evidence type="ECO:0000256" key="8">
    <source>
        <dbReference type="ARBA" id="ARBA00022839"/>
    </source>
</evidence>
<dbReference type="InterPro" id="IPR013343">
    <property type="entry name" value="CRISPR-assoc_prot_Cas4"/>
</dbReference>
<keyword evidence="7 13" id="KW-0378">Hydrolase</keyword>
<keyword evidence="19" id="KW-1185">Reference proteome</keyword>
<dbReference type="Proteomes" id="UP000285820">
    <property type="component" value="Unassembled WGS sequence"/>
</dbReference>
<evidence type="ECO:0000259" key="14">
    <source>
        <dbReference type="Pfam" id="PF01930"/>
    </source>
</evidence>
<dbReference type="GO" id="GO:0051607">
    <property type="term" value="P:defense response to virus"/>
    <property type="evidence" value="ECO:0007669"/>
    <property type="project" value="UniProtKB-KW"/>
</dbReference>
<evidence type="ECO:0000256" key="10">
    <source>
        <dbReference type="ARBA" id="ARBA00023014"/>
    </source>
</evidence>
<accession>A0A0M6WY68</accession>
<comment type="cofactor">
    <cofactor evidence="13">
        <name>Mg(2+)</name>
        <dbReference type="ChEBI" id="CHEBI:18420"/>
    </cofactor>
    <cofactor evidence="13">
        <name>Mn(2+)</name>
        <dbReference type="ChEBI" id="CHEBI:29035"/>
    </cofactor>
    <text evidence="13">Mg(2+) or Mn(2+) required for ssDNA cleavage activity.</text>
</comment>
<keyword evidence="6 13" id="KW-0479">Metal-binding</keyword>
<keyword evidence="8 13" id="KW-0269">Exonuclease</keyword>
<dbReference type="GO" id="GO:0004527">
    <property type="term" value="F:exonuclease activity"/>
    <property type="evidence" value="ECO:0007669"/>
    <property type="project" value="UniProtKB-KW"/>
</dbReference>
<dbReference type="EMBL" id="CYXX01000014">
    <property type="protein sequence ID" value="CUN13086.1"/>
    <property type="molecule type" value="Genomic_DNA"/>
</dbReference>
<comment type="cofactor">
    <cofactor evidence="13">
        <name>iron-sulfur cluster</name>
        <dbReference type="ChEBI" id="CHEBI:30408"/>
    </cofactor>
</comment>
<dbReference type="EMBL" id="QSIQ01000012">
    <property type="protein sequence ID" value="RHD03336.1"/>
    <property type="molecule type" value="Genomic_DNA"/>
</dbReference>
<dbReference type="EMBL" id="CVRS01000105">
    <property type="protein sequence ID" value="CRL42526.1"/>
    <property type="molecule type" value="Genomic_DNA"/>
</dbReference>
<dbReference type="PANTHER" id="PTHR36531">
    <property type="entry name" value="CRISPR-ASSOCIATED EXONUCLEASE CAS4"/>
    <property type="match status" value="1"/>
</dbReference>
<dbReference type="PANTHER" id="PTHR36531:SF6">
    <property type="entry name" value="DNA REPLICATION ATP-DEPENDENT HELICASE_NUCLEASE DNA2"/>
    <property type="match status" value="1"/>
</dbReference>
<evidence type="ECO:0000256" key="6">
    <source>
        <dbReference type="ARBA" id="ARBA00022723"/>
    </source>
</evidence>
<evidence type="ECO:0000313" key="21">
    <source>
        <dbReference type="Proteomes" id="UP000266391"/>
    </source>
</evidence>
<keyword evidence="11 13" id="KW-0051">Antiviral defense</keyword>
<dbReference type="InterPro" id="IPR022765">
    <property type="entry name" value="Dna2/Cas4_DUF83"/>
</dbReference>
<dbReference type="RefSeq" id="WP_007881874.1">
    <property type="nucleotide sequence ID" value="NZ_CBCTRZ010000014.1"/>
</dbReference>
<comment type="similarity">
    <text evidence="2 13">Belongs to the CRISPR-associated exonuclease Cas4 family.</text>
</comment>
<dbReference type="Gene3D" id="3.90.320.10">
    <property type="match status" value="1"/>
</dbReference>
<feature type="domain" description="DUF83" evidence="14">
    <location>
        <begin position="13"/>
        <end position="200"/>
    </location>
</feature>
<evidence type="ECO:0000256" key="2">
    <source>
        <dbReference type="ARBA" id="ARBA00009189"/>
    </source>
</evidence>
<evidence type="ECO:0000313" key="19">
    <source>
        <dbReference type="Proteomes" id="UP000049828"/>
    </source>
</evidence>
<keyword evidence="9 13" id="KW-0408">Iron</keyword>
<keyword evidence="10 13" id="KW-0411">Iron-sulfur</keyword>
<evidence type="ECO:0000313" key="18">
    <source>
        <dbReference type="EMBL" id="RHD03336.1"/>
    </source>
</evidence>
<dbReference type="EC" id="3.1.12.1" evidence="3 13"/>
<evidence type="ECO:0000313" key="20">
    <source>
        <dbReference type="Proteomes" id="UP000095453"/>
    </source>
</evidence>
<evidence type="ECO:0000256" key="5">
    <source>
        <dbReference type="ARBA" id="ARBA00022722"/>
    </source>
</evidence>
<reference evidence="19" key="2">
    <citation type="submission" date="2015-05" db="EMBL/GenBank/DDBJ databases">
        <authorList>
            <consortium name="Pathogen Informatics"/>
        </authorList>
    </citation>
    <scope>NUCLEOTIDE SEQUENCE [LARGE SCALE GENOMIC DNA]</scope>
    <source>
        <strain evidence="16 20">2789STDY5608887</strain>
        <strain evidence="19">L1-83</strain>
    </source>
</reference>
<sequence>MKEYKEDDYLMISGIQHFAFCRRQWALIHLEQQWTENYKTMDGNFMHRQAHNGAFHEKRKDIIISRGMPVFSRIMGVSGICDIVEFHADESGTLIRTFGGKYTPLPIEYKRGKPKDHDADILQVAAQAMCLEEMLDCTITQGALYYGEIKHRVNIQITEGIKQNVKDMFDEMHQYYERGYTPKAKKKKACYVCSLKDLCLPELEKTGNVETYMNNILAEDLEDNT</sequence>
<gene>
    <name evidence="17" type="primary">cas4</name>
    <name evidence="18" type="ORF">DW813_09265</name>
    <name evidence="17" type="ORF">DWY29_07515</name>
    <name evidence="16" type="ORF">ERS852444_02020</name>
    <name evidence="15" type="ORF">RIL183_07021</name>
</gene>
<dbReference type="GeneID" id="75162933"/>
<dbReference type="NCBIfam" id="TIGR00372">
    <property type="entry name" value="cas4"/>
    <property type="match status" value="1"/>
</dbReference>
<comment type="function">
    <text evidence="13">CRISPR (clustered regularly interspaced short palindromic repeat) is an adaptive immune system that provides protection against mobile genetic elements (viruses, transposable elements and conjugative plasmids). CRISPR clusters contain sequences complementary to antecedent mobile elements and target invading nucleic acids. CRISPR clusters are transcribed and processed into CRISPR RNA (crRNA).</text>
</comment>
<evidence type="ECO:0000313" key="15">
    <source>
        <dbReference type="EMBL" id="CRL42526.1"/>
    </source>
</evidence>
<dbReference type="Proteomes" id="UP000266391">
    <property type="component" value="Unassembled WGS sequence"/>
</dbReference>
<evidence type="ECO:0000256" key="7">
    <source>
        <dbReference type="ARBA" id="ARBA00022801"/>
    </source>
</evidence>
<dbReference type="Proteomes" id="UP000049828">
    <property type="component" value="Unassembled WGS sequence"/>
</dbReference>
<evidence type="ECO:0000256" key="12">
    <source>
        <dbReference type="ARBA" id="ARBA00023211"/>
    </source>
</evidence>
<dbReference type="Proteomes" id="UP000095453">
    <property type="component" value="Unassembled WGS sequence"/>
</dbReference>
<dbReference type="OrthoDB" id="9781776at2"/>
<evidence type="ECO:0000256" key="13">
    <source>
        <dbReference type="RuleBase" id="RU365022"/>
    </source>
</evidence>
<evidence type="ECO:0000313" key="17">
    <source>
        <dbReference type="EMBL" id="RGR69068.1"/>
    </source>
</evidence>
<dbReference type="GO" id="GO:0051536">
    <property type="term" value="F:iron-sulfur cluster binding"/>
    <property type="evidence" value="ECO:0007669"/>
    <property type="project" value="UniProtKB-KW"/>
</dbReference>
<evidence type="ECO:0000256" key="1">
    <source>
        <dbReference type="ARBA" id="ARBA00001966"/>
    </source>
</evidence>
<organism evidence="15 19">
    <name type="scientific">Roseburia inulinivorans</name>
    <dbReference type="NCBI Taxonomy" id="360807"/>
    <lineage>
        <taxon>Bacteria</taxon>
        <taxon>Bacillati</taxon>
        <taxon>Bacillota</taxon>
        <taxon>Clostridia</taxon>
        <taxon>Lachnospirales</taxon>
        <taxon>Lachnospiraceae</taxon>
        <taxon>Roseburia</taxon>
    </lineage>
</organism>
<evidence type="ECO:0000256" key="3">
    <source>
        <dbReference type="ARBA" id="ARBA00012768"/>
    </source>
</evidence>
<proteinExistence type="inferred from homology"/>
<dbReference type="GO" id="GO:0046872">
    <property type="term" value="F:metal ion binding"/>
    <property type="evidence" value="ECO:0007669"/>
    <property type="project" value="UniProtKB-KW"/>
</dbReference>
<reference evidence="21 22" key="3">
    <citation type="submission" date="2018-08" db="EMBL/GenBank/DDBJ databases">
        <title>A genome reference for cultivated species of the human gut microbiota.</title>
        <authorList>
            <person name="Zou Y."/>
            <person name="Xue W."/>
            <person name="Luo G."/>
        </authorList>
    </citation>
    <scope>NUCLEOTIDE SEQUENCE [LARGE SCALE GENOMIC DNA]</scope>
    <source>
        <strain evidence="17 22">AF24-4</strain>
        <strain evidence="18 21">AM32-8LB</strain>
    </source>
</reference>
<name>A0A0M6WY68_9FIRM</name>
<dbReference type="AlphaFoldDB" id="A0A0M6WY68"/>
<keyword evidence="12 13" id="KW-0464">Manganese</keyword>
<evidence type="ECO:0000256" key="4">
    <source>
        <dbReference type="ARBA" id="ARBA00020049"/>
    </source>
</evidence>
<dbReference type="InterPro" id="IPR011604">
    <property type="entry name" value="PDDEXK-like_dom_sf"/>
</dbReference>
<dbReference type="InterPro" id="IPR051827">
    <property type="entry name" value="Cas4_exonuclease"/>
</dbReference>
<keyword evidence="5 13" id="KW-0540">Nuclease</keyword>
<comment type="cofactor">
    <cofactor evidence="1">
        <name>[4Fe-4S] cluster</name>
        <dbReference type="ChEBI" id="CHEBI:49883"/>
    </cofactor>
</comment>
<dbReference type="EMBL" id="QRUN01000007">
    <property type="protein sequence ID" value="RGR69068.1"/>
    <property type="molecule type" value="Genomic_DNA"/>
</dbReference>
<evidence type="ECO:0000313" key="16">
    <source>
        <dbReference type="EMBL" id="CUN13086.1"/>
    </source>
</evidence>
<evidence type="ECO:0000313" key="22">
    <source>
        <dbReference type="Proteomes" id="UP000285820"/>
    </source>
</evidence>
<evidence type="ECO:0000256" key="9">
    <source>
        <dbReference type="ARBA" id="ARBA00023004"/>
    </source>
</evidence>
<evidence type="ECO:0000256" key="11">
    <source>
        <dbReference type="ARBA" id="ARBA00023118"/>
    </source>
</evidence>